<gene>
    <name evidence="2" type="ORF">CK820_G0009536</name>
</gene>
<reference evidence="2 3" key="1">
    <citation type="submission" date="2017-12" db="EMBL/GenBank/DDBJ databases">
        <title>High-resolution comparative analysis of great ape genomes.</title>
        <authorList>
            <person name="Pollen A."/>
            <person name="Hastie A."/>
            <person name="Hormozdiari F."/>
            <person name="Dougherty M."/>
            <person name="Liu R."/>
            <person name="Chaisson M."/>
            <person name="Hoppe E."/>
            <person name="Hill C."/>
            <person name="Pang A."/>
            <person name="Hillier L."/>
            <person name="Baker C."/>
            <person name="Armstrong J."/>
            <person name="Shendure J."/>
            <person name="Paten B."/>
            <person name="Wilson R."/>
            <person name="Chao H."/>
            <person name="Schneider V."/>
            <person name="Ventura M."/>
            <person name="Kronenberg Z."/>
            <person name="Murali S."/>
            <person name="Gordon D."/>
            <person name="Cantsilieris S."/>
            <person name="Munson K."/>
            <person name="Nelson B."/>
            <person name="Raja A."/>
            <person name="Underwood J."/>
            <person name="Diekhans M."/>
            <person name="Fiddes I."/>
            <person name="Haussler D."/>
            <person name="Eichler E."/>
        </authorList>
    </citation>
    <scope>NUCLEOTIDE SEQUENCE [LARGE SCALE GENOMIC DNA]</scope>
    <source>
        <strain evidence="2">Yerkes chimp pedigree #C0471</strain>
    </source>
</reference>
<keyword evidence="1" id="KW-0812">Transmembrane</keyword>
<dbReference type="Gene3D" id="1.10.287.110">
    <property type="entry name" value="DnaJ domain"/>
    <property type="match status" value="1"/>
</dbReference>
<dbReference type="InterPro" id="IPR036869">
    <property type="entry name" value="J_dom_sf"/>
</dbReference>
<dbReference type="SUPFAM" id="SSF46565">
    <property type="entry name" value="Chaperone J-domain"/>
    <property type="match status" value="1"/>
</dbReference>
<accession>A0A2J8NKT4</accession>
<evidence type="ECO:0000256" key="1">
    <source>
        <dbReference type="SAM" id="Phobius"/>
    </source>
</evidence>
<proteinExistence type="predicted"/>
<feature type="non-terminal residue" evidence="2">
    <location>
        <position position="62"/>
    </location>
</feature>
<comment type="caution">
    <text evidence="2">The sequence shown here is derived from an EMBL/GenBank/DDBJ whole genome shotgun (WGS) entry which is preliminary data.</text>
</comment>
<evidence type="ECO:0000313" key="3">
    <source>
        <dbReference type="Proteomes" id="UP000236370"/>
    </source>
</evidence>
<evidence type="ECO:0000313" key="2">
    <source>
        <dbReference type="EMBL" id="PNI72381.1"/>
    </source>
</evidence>
<feature type="transmembrane region" description="Helical" evidence="1">
    <location>
        <begin position="40"/>
        <end position="60"/>
    </location>
</feature>
<dbReference type="AlphaFoldDB" id="A0A2J8NKT4"/>
<protein>
    <submittedName>
        <fullName evidence="2">DNAJC5G isoform 6</fullName>
    </submittedName>
</protein>
<keyword evidence="1" id="KW-0472">Membrane</keyword>
<dbReference type="EMBL" id="NBAG03000227">
    <property type="protein sequence ID" value="PNI72381.1"/>
    <property type="molecule type" value="Genomic_DNA"/>
</dbReference>
<sequence>MSTVKEAAHWLSKSEMSVYAVLDLKKGASPEDIKKSYRHLSSCVLCSLVAVSVVAAIFAVEH</sequence>
<dbReference type="Proteomes" id="UP000236370">
    <property type="component" value="Unassembled WGS sequence"/>
</dbReference>
<organism evidence="2 3">
    <name type="scientific">Pan troglodytes</name>
    <name type="common">Chimpanzee</name>
    <dbReference type="NCBI Taxonomy" id="9598"/>
    <lineage>
        <taxon>Eukaryota</taxon>
        <taxon>Metazoa</taxon>
        <taxon>Chordata</taxon>
        <taxon>Craniata</taxon>
        <taxon>Vertebrata</taxon>
        <taxon>Euteleostomi</taxon>
        <taxon>Mammalia</taxon>
        <taxon>Eutheria</taxon>
        <taxon>Euarchontoglires</taxon>
        <taxon>Primates</taxon>
        <taxon>Haplorrhini</taxon>
        <taxon>Catarrhini</taxon>
        <taxon>Hominidae</taxon>
        <taxon>Pan</taxon>
    </lineage>
</organism>
<keyword evidence="1" id="KW-1133">Transmembrane helix</keyword>
<name>A0A2J8NKT4_PANTR</name>